<proteinExistence type="predicted"/>
<dbReference type="Gramene" id="PVH32451">
    <property type="protein sequence ID" value="PVH32451"/>
    <property type="gene ID" value="PAHAL_9G398300"/>
</dbReference>
<feature type="region of interest" description="Disordered" evidence="1">
    <location>
        <begin position="48"/>
        <end position="80"/>
    </location>
</feature>
<dbReference type="EMBL" id="CM008054">
    <property type="protein sequence ID" value="PVH32451.1"/>
    <property type="molecule type" value="Genomic_DNA"/>
</dbReference>
<dbReference type="Proteomes" id="UP000243499">
    <property type="component" value="Chromosome 9"/>
</dbReference>
<reference evidence="2" key="1">
    <citation type="submission" date="2018-04" db="EMBL/GenBank/DDBJ databases">
        <title>WGS assembly of Panicum hallii.</title>
        <authorList>
            <person name="Lovell J."/>
            <person name="Jenkins J."/>
            <person name="Lowry D."/>
            <person name="Mamidi S."/>
            <person name="Sreedasyam A."/>
            <person name="Weng X."/>
            <person name="Barry K."/>
            <person name="Bonette J."/>
            <person name="Campitelli B."/>
            <person name="Daum C."/>
            <person name="Gordon S."/>
            <person name="Gould B."/>
            <person name="Lipzen A."/>
            <person name="Macqueen A."/>
            <person name="Palacio-Mejia J."/>
            <person name="Plott C."/>
            <person name="Shakirov E."/>
            <person name="Shu S."/>
            <person name="Yoshinaga Y."/>
            <person name="Zane M."/>
            <person name="Rokhsar D."/>
            <person name="Grimwood J."/>
            <person name="Schmutz J."/>
            <person name="Juenger T."/>
        </authorList>
    </citation>
    <scope>NUCLEOTIDE SEQUENCE [LARGE SCALE GENOMIC DNA]</scope>
    <source>
        <strain evidence="2">FIL2</strain>
    </source>
</reference>
<accession>A0A2T8I445</accession>
<evidence type="ECO:0000313" key="2">
    <source>
        <dbReference type="EMBL" id="PVH32451.1"/>
    </source>
</evidence>
<gene>
    <name evidence="2" type="ORF">PAHAL_9G398300</name>
</gene>
<name>A0A2T8I445_9POAL</name>
<organism evidence="2">
    <name type="scientific">Panicum hallii</name>
    <dbReference type="NCBI Taxonomy" id="206008"/>
    <lineage>
        <taxon>Eukaryota</taxon>
        <taxon>Viridiplantae</taxon>
        <taxon>Streptophyta</taxon>
        <taxon>Embryophyta</taxon>
        <taxon>Tracheophyta</taxon>
        <taxon>Spermatophyta</taxon>
        <taxon>Magnoliopsida</taxon>
        <taxon>Liliopsida</taxon>
        <taxon>Poales</taxon>
        <taxon>Poaceae</taxon>
        <taxon>PACMAD clade</taxon>
        <taxon>Panicoideae</taxon>
        <taxon>Panicodae</taxon>
        <taxon>Paniceae</taxon>
        <taxon>Panicinae</taxon>
        <taxon>Panicum</taxon>
        <taxon>Panicum sect. Panicum</taxon>
    </lineage>
</organism>
<evidence type="ECO:0000256" key="1">
    <source>
        <dbReference type="SAM" id="MobiDB-lite"/>
    </source>
</evidence>
<dbReference type="AlphaFoldDB" id="A0A2T8I445"/>
<protein>
    <submittedName>
        <fullName evidence="2">Uncharacterized protein</fullName>
    </submittedName>
</protein>
<sequence>MIKPHNIYIEGYYAGSNASEYFVELSKQKMLVRVVLHACNAREQNQNIAVQKNKKQKTTLSLSDIPPSPNPSALCRDQKHSSIQHSNNFTAFWYQ</sequence>